<dbReference type="Proteomes" id="UP000006048">
    <property type="component" value="Chromosome"/>
</dbReference>
<dbReference type="GO" id="GO:0030313">
    <property type="term" value="C:cell envelope"/>
    <property type="evidence" value="ECO:0007669"/>
    <property type="project" value="UniProtKB-SubCell"/>
</dbReference>
<evidence type="ECO:0000256" key="3">
    <source>
        <dbReference type="SAM" id="SignalP"/>
    </source>
</evidence>
<feature type="region of interest" description="Disordered" evidence="2">
    <location>
        <begin position="30"/>
        <end position="49"/>
    </location>
</feature>
<feature type="chain" id="PRO_5003686603" evidence="3">
    <location>
        <begin position="27"/>
        <end position="650"/>
    </location>
</feature>
<dbReference type="InterPro" id="IPR042229">
    <property type="entry name" value="Listeria/Bacterioides_rpt_sf"/>
</dbReference>
<evidence type="ECO:0000256" key="1">
    <source>
        <dbReference type="ARBA" id="ARBA00004196"/>
    </source>
</evidence>
<gene>
    <name evidence="4" type="ordered locus">Turpa_2836</name>
</gene>
<dbReference type="PANTHER" id="PTHR35580">
    <property type="entry name" value="CELL SURFACE GLYCOPROTEIN (S-LAYER PROTEIN)-LIKE PROTEIN"/>
    <property type="match status" value="1"/>
</dbReference>
<organism evidence="4 5">
    <name type="scientific">Turneriella parva (strain ATCC BAA-1111 / DSM 21527 / NCTC 11395 / H)</name>
    <name type="common">Leptospira parva</name>
    <dbReference type="NCBI Taxonomy" id="869212"/>
    <lineage>
        <taxon>Bacteria</taxon>
        <taxon>Pseudomonadati</taxon>
        <taxon>Spirochaetota</taxon>
        <taxon>Spirochaetia</taxon>
        <taxon>Leptospirales</taxon>
        <taxon>Leptospiraceae</taxon>
        <taxon>Turneriella</taxon>
    </lineage>
</organism>
<dbReference type="HOGENOM" id="CLU_421469_0_0_12"/>
<dbReference type="Pfam" id="PF06739">
    <property type="entry name" value="SBBP"/>
    <property type="match status" value="1"/>
</dbReference>
<protein>
    <submittedName>
        <fullName evidence="4">Listeria/Bacterioides repeat-containing protein</fullName>
    </submittedName>
</protein>
<proteinExistence type="predicted"/>
<dbReference type="PANTHER" id="PTHR35580:SF1">
    <property type="entry name" value="PHYTASE-LIKE DOMAIN-CONTAINING PROTEIN"/>
    <property type="match status" value="1"/>
</dbReference>
<evidence type="ECO:0000313" key="5">
    <source>
        <dbReference type="Proteomes" id="UP000006048"/>
    </source>
</evidence>
<dbReference type="Pfam" id="PF09479">
    <property type="entry name" value="Flg_new"/>
    <property type="match status" value="2"/>
</dbReference>
<dbReference type="PATRIC" id="fig|869212.3.peg.2857"/>
<dbReference type="KEGG" id="tpx:Turpa_2836"/>
<evidence type="ECO:0000256" key="2">
    <source>
        <dbReference type="SAM" id="MobiDB-lite"/>
    </source>
</evidence>
<comment type="subcellular location">
    <subcellularLocation>
        <location evidence="1">Cell envelope</location>
    </subcellularLocation>
</comment>
<accession>I4B868</accession>
<dbReference type="EMBL" id="CP002959">
    <property type="protein sequence ID" value="AFM13475.1"/>
    <property type="molecule type" value="Genomic_DNA"/>
</dbReference>
<dbReference type="STRING" id="869212.Turpa_2836"/>
<feature type="compositionally biased region" description="Low complexity" evidence="2">
    <location>
        <begin position="37"/>
        <end position="47"/>
    </location>
</feature>
<dbReference type="InterPro" id="IPR010620">
    <property type="entry name" value="SBBP_repeat"/>
</dbReference>
<keyword evidence="3" id="KW-0732">Signal</keyword>
<dbReference type="InterPro" id="IPR052918">
    <property type="entry name" value="Motility_Chemotaxis_Reg"/>
</dbReference>
<feature type="signal peptide" evidence="3">
    <location>
        <begin position="1"/>
        <end position="26"/>
    </location>
</feature>
<dbReference type="Gene3D" id="2.60.40.4270">
    <property type="entry name" value="Listeria-Bacteroides repeat domain"/>
    <property type="match status" value="2"/>
</dbReference>
<name>I4B868_TURPD</name>
<dbReference type="OrthoDB" id="343463at2"/>
<dbReference type="SUPFAM" id="SSF101898">
    <property type="entry name" value="NHL repeat"/>
    <property type="match status" value="1"/>
</dbReference>
<reference evidence="4 5" key="1">
    <citation type="submission" date="2012-06" db="EMBL/GenBank/DDBJ databases">
        <title>The complete chromosome of genome of Turneriella parva DSM 21527.</title>
        <authorList>
            <consortium name="US DOE Joint Genome Institute (JGI-PGF)"/>
            <person name="Lucas S."/>
            <person name="Han J."/>
            <person name="Lapidus A."/>
            <person name="Bruce D."/>
            <person name="Goodwin L."/>
            <person name="Pitluck S."/>
            <person name="Peters L."/>
            <person name="Kyrpides N."/>
            <person name="Mavromatis K."/>
            <person name="Ivanova N."/>
            <person name="Mikhailova N."/>
            <person name="Chertkov O."/>
            <person name="Detter J.C."/>
            <person name="Tapia R."/>
            <person name="Han C."/>
            <person name="Land M."/>
            <person name="Hauser L."/>
            <person name="Markowitz V."/>
            <person name="Cheng J.-F."/>
            <person name="Hugenholtz P."/>
            <person name="Woyke T."/>
            <person name="Wu D."/>
            <person name="Gronow S."/>
            <person name="Wellnitz S."/>
            <person name="Brambilla E."/>
            <person name="Klenk H.-P."/>
            <person name="Eisen J.A."/>
        </authorList>
    </citation>
    <scope>NUCLEOTIDE SEQUENCE [LARGE SCALE GENOMIC DNA]</scope>
    <source>
        <strain evidence="5">ATCC BAA-1111 / DSM 21527 / NCTC 11395 / H</strain>
    </source>
</reference>
<dbReference type="AlphaFoldDB" id="I4B868"/>
<dbReference type="InterPro" id="IPR013378">
    <property type="entry name" value="InlB-like_B-rpt"/>
</dbReference>
<evidence type="ECO:0000313" key="4">
    <source>
        <dbReference type="EMBL" id="AFM13475.1"/>
    </source>
</evidence>
<sequence>MRRLNAPHRATLAVTLLLLFLSTACSKGSDSGGGGSTTAPAGGSNSAPVSKTQVIGIEGGEIVADDGSWKLTVPAFALRFPQEITITSDATAVGTVGAEYRKVSKAFKFEPHGLFFEQPANFWFKYEQGDMPEGSLQEKLVAMHYVHDDSKLERTRTTVNAALNEATSAMQHFSIANGLTNRIEKVIDGTISNTNPVQNTANDLVLHFAQLADDAARQAEYLAYQTLIDAFVAKTEQILGYNPLFQAFPGIFPTGTTGGYNIIYNANGAESGTAPSDSTIYPTGNNATILGNTGSMTRAYHTFAGWNTAADGSGTLYVAGASLAIASANVVLHAQWVEDAKYTITYHANTSTGGTVPVDVGQYYAGMSVIVSANTGGLHKSGAILLGWNTAADGGGTLYVPGQPLVMPGAHMTLYAHWQSKFTRLEGVAGKTTRGTNSIYDSLGNTYVVGITDGNLHGENLNGTIDTFVSKYSPTRVRQWTRLIGTAGKQVLGAGVAVDTLGNLFVTGRVLAGGSCVLHGESCVGSNDTFLVKYDSAGTRIWTRIVGIVAGSAIAMFVAIDANGHSLISGTTTGSLHGEAMTGAGAAFLIKYDTEGVREWTRLSSVAAASTGAYGVRADSAGNYYVSGGYNRKSRFRGKSWHAGCISDQV</sequence>
<dbReference type="PROSITE" id="PS51257">
    <property type="entry name" value="PROKAR_LIPOPROTEIN"/>
    <property type="match status" value="1"/>
</dbReference>
<keyword evidence="5" id="KW-1185">Reference proteome</keyword>